<comment type="similarity">
    <text evidence="1">Belongs to the bacterial solute-binding protein 1 family.</text>
</comment>
<evidence type="ECO:0000313" key="6">
    <source>
        <dbReference type="EMBL" id="MCI0126100.1"/>
    </source>
</evidence>
<dbReference type="Gene3D" id="3.40.190.10">
    <property type="entry name" value="Periplasmic binding protein-like II"/>
    <property type="match status" value="1"/>
</dbReference>
<evidence type="ECO:0000256" key="2">
    <source>
        <dbReference type="ARBA" id="ARBA00022448"/>
    </source>
</evidence>
<gene>
    <name evidence="6" type="ORF">ML536_04600</name>
</gene>
<feature type="chain" id="PRO_5041319912" evidence="5">
    <location>
        <begin position="30"/>
        <end position="416"/>
    </location>
</feature>
<dbReference type="PROSITE" id="PS51318">
    <property type="entry name" value="TAT"/>
    <property type="match status" value="1"/>
</dbReference>
<dbReference type="GO" id="GO:0015768">
    <property type="term" value="P:maltose transport"/>
    <property type="evidence" value="ECO:0007669"/>
    <property type="project" value="TreeGrafter"/>
</dbReference>
<protein>
    <submittedName>
        <fullName evidence="6">Extracellular solute-binding protein</fullName>
    </submittedName>
</protein>
<evidence type="ECO:0000256" key="4">
    <source>
        <dbReference type="ARBA" id="ARBA00022764"/>
    </source>
</evidence>
<organism evidence="6 7">
    <name type="scientific">Paradevosia shaoguanensis</name>
    <dbReference type="NCBI Taxonomy" id="1335043"/>
    <lineage>
        <taxon>Bacteria</taxon>
        <taxon>Pseudomonadati</taxon>
        <taxon>Pseudomonadota</taxon>
        <taxon>Alphaproteobacteria</taxon>
        <taxon>Hyphomicrobiales</taxon>
        <taxon>Devosiaceae</taxon>
        <taxon>Paradevosia</taxon>
    </lineage>
</organism>
<sequence length="416" mass="45053">MTTTFDRRSLLKLGAAAAAATMLPRTAFAQAASINYWHTFTSQSEFAGLEEVMKLFAAAHPDIKVTQENIPNPEFMAKITSAVVANSRPNVTMVSSERFADLLAMGALTDMTERIASWDRRADFDDKRFDSITKDGKVYGVPGFTFVDWMYYRKDWFDEAGLAPPTTLEELRQAAIKLTDPSKGRFGLGMRGGPGGQNYIINVMAAFGSPVVDATGTIGLNRDKAIEAIDWFSGLLTRDGAVPPSAANDGFRQVIEGFQTGQTAMIWHHTGSYQDVASALKPGVEFATLAMPAGPAARIARLAYAYNTITSDQNADASWEWVKFWGEPDAAVAFLEKTGYFPASSVAAKDERISGNPMYKAAAETLEFGIPQPSFPGYAGWTESVVLPAFQRTLIGQATPEQAVDEMIDGLASATA</sequence>
<dbReference type="RefSeq" id="WP_035035406.1">
    <property type="nucleotide sequence ID" value="NZ_CP068983.1"/>
</dbReference>
<proteinExistence type="inferred from homology"/>
<evidence type="ECO:0000256" key="1">
    <source>
        <dbReference type="ARBA" id="ARBA00008520"/>
    </source>
</evidence>
<dbReference type="GO" id="GO:0055052">
    <property type="term" value="C:ATP-binding cassette (ABC) transporter complex, substrate-binding subunit-containing"/>
    <property type="evidence" value="ECO:0007669"/>
    <property type="project" value="TreeGrafter"/>
</dbReference>
<dbReference type="AlphaFoldDB" id="A0AA41UA73"/>
<dbReference type="PANTHER" id="PTHR30061:SF50">
    <property type="entry name" value="MALTOSE_MALTODEXTRIN-BINDING PERIPLASMIC PROTEIN"/>
    <property type="match status" value="1"/>
</dbReference>
<dbReference type="InterPro" id="IPR006311">
    <property type="entry name" value="TAT_signal"/>
</dbReference>
<dbReference type="PANTHER" id="PTHR30061">
    <property type="entry name" value="MALTOSE-BINDING PERIPLASMIC PROTEIN"/>
    <property type="match status" value="1"/>
</dbReference>
<dbReference type="Proteomes" id="UP001156140">
    <property type="component" value="Unassembled WGS sequence"/>
</dbReference>
<dbReference type="GO" id="GO:1901982">
    <property type="term" value="F:maltose binding"/>
    <property type="evidence" value="ECO:0007669"/>
    <property type="project" value="TreeGrafter"/>
</dbReference>
<keyword evidence="4" id="KW-0574">Periplasm</keyword>
<comment type="caution">
    <text evidence="6">The sequence shown here is derived from an EMBL/GenBank/DDBJ whole genome shotgun (WGS) entry which is preliminary data.</text>
</comment>
<evidence type="ECO:0000256" key="5">
    <source>
        <dbReference type="SAM" id="SignalP"/>
    </source>
</evidence>
<dbReference type="EMBL" id="JALAZD010000001">
    <property type="protein sequence ID" value="MCI0126100.1"/>
    <property type="molecule type" value="Genomic_DNA"/>
</dbReference>
<evidence type="ECO:0000313" key="7">
    <source>
        <dbReference type="Proteomes" id="UP001156140"/>
    </source>
</evidence>
<feature type="signal peptide" evidence="5">
    <location>
        <begin position="1"/>
        <end position="29"/>
    </location>
</feature>
<name>A0AA41UA73_9HYPH</name>
<dbReference type="InterPro" id="IPR006059">
    <property type="entry name" value="SBP"/>
</dbReference>
<evidence type="ECO:0000256" key="3">
    <source>
        <dbReference type="ARBA" id="ARBA00022729"/>
    </source>
</evidence>
<keyword evidence="2" id="KW-0813">Transport</keyword>
<keyword evidence="3 5" id="KW-0732">Signal</keyword>
<dbReference type="SUPFAM" id="SSF53850">
    <property type="entry name" value="Periplasmic binding protein-like II"/>
    <property type="match status" value="1"/>
</dbReference>
<dbReference type="GO" id="GO:0042956">
    <property type="term" value="P:maltodextrin transmembrane transport"/>
    <property type="evidence" value="ECO:0007669"/>
    <property type="project" value="TreeGrafter"/>
</dbReference>
<accession>A0AA41UA73</accession>
<keyword evidence="7" id="KW-1185">Reference proteome</keyword>
<dbReference type="Pfam" id="PF01547">
    <property type="entry name" value="SBP_bac_1"/>
    <property type="match status" value="1"/>
</dbReference>
<reference evidence="6" key="1">
    <citation type="submission" date="2022-03" db="EMBL/GenBank/DDBJ databases">
        <title>The complete genome sequence of a Methyloterrigena soli.</title>
        <authorList>
            <person name="Zi Z."/>
        </authorList>
    </citation>
    <scope>NUCLEOTIDE SEQUENCE</scope>
    <source>
        <strain evidence="6">M48</strain>
    </source>
</reference>